<feature type="binding site" evidence="10">
    <location>
        <position position="17"/>
    </location>
    <ligand>
        <name>Mg(2+)</name>
        <dbReference type="ChEBI" id="CHEBI:18420"/>
    </ligand>
</feature>
<dbReference type="GO" id="GO:0004478">
    <property type="term" value="F:methionine adenosyltransferase activity"/>
    <property type="evidence" value="ECO:0007669"/>
    <property type="project" value="UniProtKB-UniRule"/>
</dbReference>
<evidence type="ECO:0000313" key="18">
    <source>
        <dbReference type="Proteomes" id="UP000034883"/>
    </source>
</evidence>
<proteinExistence type="inferred from homology"/>
<dbReference type="InterPro" id="IPR022628">
    <property type="entry name" value="S-AdoMet_synt_N"/>
</dbReference>
<comment type="catalytic activity">
    <reaction evidence="10">
        <text>L-methionine + ATP + H2O = S-adenosyl-L-methionine + phosphate + diphosphate</text>
        <dbReference type="Rhea" id="RHEA:21080"/>
        <dbReference type="ChEBI" id="CHEBI:15377"/>
        <dbReference type="ChEBI" id="CHEBI:30616"/>
        <dbReference type="ChEBI" id="CHEBI:33019"/>
        <dbReference type="ChEBI" id="CHEBI:43474"/>
        <dbReference type="ChEBI" id="CHEBI:57844"/>
        <dbReference type="ChEBI" id="CHEBI:59789"/>
        <dbReference type="EC" id="2.5.1.6"/>
    </reaction>
</comment>
<dbReference type="KEGG" id="samy:DB32_000329"/>
<feature type="binding site" evidence="10">
    <location>
        <position position="43"/>
    </location>
    <ligand>
        <name>K(+)</name>
        <dbReference type="ChEBI" id="CHEBI:29103"/>
    </ligand>
</feature>
<evidence type="ECO:0000256" key="8">
    <source>
        <dbReference type="ARBA" id="ARBA00022842"/>
    </source>
</evidence>
<protein>
    <recommendedName>
        <fullName evidence="10">S-adenosylmethionine synthase</fullName>
        <shortName evidence="10">AdoMet synthase</shortName>
        <ecNumber evidence="10">2.5.1.6</ecNumber>
    </recommendedName>
    <alternativeName>
        <fullName evidence="10">MAT</fullName>
    </alternativeName>
    <alternativeName>
        <fullName evidence="10">Methionine adenosyltransferase</fullName>
    </alternativeName>
</protein>
<feature type="binding site" description="in other chain" evidence="10">
    <location>
        <position position="15"/>
    </location>
    <ligand>
        <name>ATP</name>
        <dbReference type="ChEBI" id="CHEBI:30616"/>
        <note>ligand shared between two neighboring subunits</note>
    </ligand>
</feature>
<evidence type="ECO:0000256" key="12">
    <source>
        <dbReference type="RuleBase" id="RU004462"/>
    </source>
</evidence>
<name>A0A0F6VYY1_9BACT</name>
<evidence type="ECO:0000256" key="4">
    <source>
        <dbReference type="ARBA" id="ARBA00022679"/>
    </source>
</evidence>
<feature type="domain" description="S-adenosylmethionine synthetase N-terminal" evidence="14">
    <location>
        <begin position="4"/>
        <end position="100"/>
    </location>
</feature>
<feature type="region of interest" description="Flexible loop" evidence="10">
    <location>
        <begin position="98"/>
        <end position="108"/>
    </location>
</feature>
<evidence type="ECO:0000256" key="9">
    <source>
        <dbReference type="ARBA" id="ARBA00022958"/>
    </source>
</evidence>
<feature type="binding site" description="in other chain" evidence="10">
    <location>
        <position position="56"/>
    </location>
    <ligand>
        <name>L-methionine</name>
        <dbReference type="ChEBI" id="CHEBI:57844"/>
        <note>ligand shared between two neighboring subunits</note>
    </ligand>
</feature>
<dbReference type="FunFam" id="3.30.300.10:FF:000003">
    <property type="entry name" value="S-adenosylmethionine synthase"/>
    <property type="match status" value="1"/>
</dbReference>
<comment type="function">
    <text evidence="10">Catalyzes the formation of S-adenosylmethionine (AdoMet) from methionine and ATP. The overall synthetic reaction is composed of two sequential steps, AdoMet formation and the subsequent tripolyphosphate hydrolysis which occurs prior to release of AdoMet from the enzyme.</text>
</comment>
<comment type="subcellular location">
    <subcellularLocation>
        <location evidence="10 11">Cytoplasm</location>
    </subcellularLocation>
</comment>
<feature type="binding site" evidence="10">
    <location>
        <position position="241"/>
    </location>
    <ligand>
        <name>L-methionine</name>
        <dbReference type="ChEBI" id="CHEBI:57844"/>
        <note>ligand shared between two neighboring subunits</note>
    </ligand>
</feature>
<dbReference type="OrthoDB" id="9801686at2"/>
<gene>
    <name evidence="10" type="primary">metK</name>
    <name evidence="17" type="ORF">DB32_000329</name>
</gene>
<dbReference type="InterPro" id="IPR022629">
    <property type="entry name" value="S-AdoMet_synt_central"/>
</dbReference>
<evidence type="ECO:0000256" key="6">
    <source>
        <dbReference type="ARBA" id="ARBA00022741"/>
    </source>
</evidence>
<evidence type="ECO:0000259" key="15">
    <source>
        <dbReference type="Pfam" id="PF02772"/>
    </source>
</evidence>
<evidence type="ECO:0000256" key="3">
    <source>
        <dbReference type="ARBA" id="ARBA00022563"/>
    </source>
</evidence>
<dbReference type="GO" id="GO:0006556">
    <property type="term" value="P:S-adenosylmethionine biosynthetic process"/>
    <property type="evidence" value="ECO:0007669"/>
    <property type="project" value="UniProtKB-UniRule"/>
</dbReference>
<evidence type="ECO:0000259" key="16">
    <source>
        <dbReference type="Pfam" id="PF02773"/>
    </source>
</evidence>
<comment type="similarity">
    <text evidence="2 10 12">Belongs to the AdoMet synthase family.</text>
</comment>
<keyword evidence="5 10" id="KW-0479">Metal-binding</keyword>
<comment type="cofactor">
    <cofactor evidence="10">
        <name>Mg(2+)</name>
        <dbReference type="ChEBI" id="CHEBI:18420"/>
    </cofactor>
    <text evidence="10">Binds 2 divalent ions per subunit.</text>
</comment>
<feature type="binding site" description="in other chain" evidence="10">
    <location>
        <position position="272"/>
    </location>
    <ligand>
        <name>L-methionine</name>
        <dbReference type="ChEBI" id="CHEBI:57844"/>
        <note>ligand shared between two neighboring subunits</note>
    </ligand>
</feature>
<keyword evidence="8 10" id="KW-0460">Magnesium</keyword>
<feature type="binding site" description="in other chain" evidence="10">
    <location>
        <position position="98"/>
    </location>
    <ligand>
        <name>L-methionine</name>
        <dbReference type="ChEBI" id="CHEBI:57844"/>
        <note>ligand shared between two neighboring subunits</note>
    </ligand>
</feature>
<dbReference type="CDD" id="cd18079">
    <property type="entry name" value="S-AdoMet_synt"/>
    <property type="match status" value="1"/>
</dbReference>
<dbReference type="EMBL" id="CP011125">
    <property type="protein sequence ID" value="AKF03180.1"/>
    <property type="molecule type" value="Genomic_DNA"/>
</dbReference>
<accession>A0A0F6VYY1</accession>
<evidence type="ECO:0000256" key="7">
    <source>
        <dbReference type="ARBA" id="ARBA00022840"/>
    </source>
</evidence>
<dbReference type="InterPro" id="IPR022630">
    <property type="entry name" value="S-AdoMet_synt_C"/>
</dbReference>
<keyword evidence="4 10" id="KW-0808">Transferase</keyword>
<dbReference type="Pfam" id="PF00438">
    <property type="entry name" value="S-AdoMet_synt_N"/>
    <property type="match status" value="1"/>
</dbReference>
<keyword evidence="18" id="KW-1185">Reference proteome</keyword>
<dbReference type="NCBIfam" id="TIGR01034">
    <property type="entry name" value="metK"/>
    <property type="match status" value="1"/>
</dbReference>
<keyword evidence="7 10" id="KW-0067">ATP-binding</keyword>
<dbReference type="GO" id="GO:0005524">
    <property type="term" value="F:ATP binding"/>
    <property type="evidence" value="ECO:0007669"/>
    <property type="project" value="UniProtKB-UniRule"/>
</dbReference>
<dbReference type="GO" id="GO:0000287">
    <property type="term" value="F:magnesium ion binding"/>
    <property type="evidence" value="ECO:0007669"/>
    <property type="project" value="UniProtKB-UniRule"/>
</dbReference>
<feature type="binding site" evidence="10">
    <location>
        <position position="264"/>
    </location>
    <ligand>
        <name>ATP</name>
        <dbReference type="ChEBI" id="CHEBI:30616"/>
        <note>ligand shared between two neighboring subunits</note>
    </ligand>
</feature>
<feature type="region of interest" description="Disordered" evidence="13">
    <location>
        <begin position="389"/>
        <end position="423"/>
    </location>
</feature>
<dbReference type="HAMAP" id="MF_00086">
    <property type="entry name" value="S_AdoMet_synth1"/>
    <property type="match status" value="1"/>
</dbReference>
<feature type="binding site" description="in other chain" evidence="10">
    <location>
        <begin position="247"/>
        <end position="248"/>
    </location>
    <ligand>
        <name>ATP</name>
        <dbReference type="ChEBI" id="CHEBI:30616"/>
        <note>ligand shared between two neighboring subunits</note>
    </ligand>
</feature>
<dbReference type="PROSITE" id="PS00377">
    <property type="entry name" value="ADOMET_SYNTHASE_2"/>
    <property type="match status" value="1"/>
</dbReference>
<feature type="binding site" evidence="10">
    <location>
        <position position="268"/>
    </location>
    <ligand>
        <name>ATP</name>
        <dbReference type="ChEBI" id="CHEBI:30616"/>
        <note>ligand shared between two neighboring subunits</note>
    </ligand>
</feature>
<dbReference type="PANTHER" id="PTHR11964">
    <property type="entry name" value="S-ADENOSYLMETHIONINE SYNTHETASE"/>
    <property type="match status" value="1"/>
</dbReference>
<dbReference type="AlphaFoldDB" id="A0A0F6VYY1"/>
<keyword evidence="9 10" id="KW-0630">Potassium</keyword>
<keyword evidence="6 10" id="KW-0547">Nucleotide-binding</keyword>
<evidence type="ECO:0000256" key="13">
    <source>
        <dbReference type="SAM" id="MobiDB-lite"/>
    </source>
</evidence>
<dbReference type="Gene3D" id="3.30.300.10">
    <property type="match status" value="3"/>
</dbReference>
<dbReference type="PIRSF" id="PIRSF000497">
    <property type="entry name" value="MAT"/>
    <property type="match status" value="1"/>
</dbReference>
<comment type="subunit">
    <text evidence="10">Homotetramer; dimer of dimers.</text>
</comment>
<feature type="compositionally biased region" description="Polar residues" evidence="13">
    <location>
        <begin position="396"/>
        <end position="405"/>
    </location>
</feature>
<dbReference type="Pfam" id="PF02773">
    <property type="entry name" value="S-AdoMet_synt_C"/>
    <property type="match status" value="1"/>
</dbReference>
<dbReference type="GO" id="GO:0006730">
    <property type="term" value="P:one-carbon metabolic process"/>
    <property type="evidence" value="ECO:0007669"/>
    <property type="project" value="UniProtKB-KW"/>
</dbReference>
<dbReference type="Proteomes" id="UP000034883">
    <property type="component" value="Chromosome"/>
</dbReference>
<dbReference type="InterPro" id="IPR022631">
    <property type="entry name" value="ADOMET_SYNTHASE_CS"/>
</dbReference>
<dbReference type="RefSeq" id="WP_053230646.1">
    <property type="nucleotide sequence ID" value="NZ_CP011125.1"/>
</dbReference>
<dbReference type="GO" id="GO:0005737">
    <property type="term" value="C:cytoplasm"/>
    <property type="evidence" value="ECO:0007669"/>
    <property type="project" value="UniProtKB-SubCell"/>
</dbReference>
<dbReference type="PROSITE" id="PS00376">
    <property type="entry name" value="ADOMET_SYNTHASE_1"/>
    <property type="match status" value="1"/>
</dbReference>
<evidence type="ECO:0000259" key="14">
    <source>
        <dbReference type="Pfam" id="PF00438"/>
    </source>
</evidence>
<keyword evidence="3 10" id="KW-0554">One-carbon metabolism</keyword>
<sequence>MSGYLFTSESVTEGHPDKLCDAISDSVLDAILEKDARARVACETMVKTGYAIVAGEITTKAVIDFPKVIRAAIKDIGYTAECGFDWEHCAILTAIEQQSPDIAQGVNIETSLSKDQGAGDQGLMFGYACDETPELMPMPIQLAHRLAQRLAKVRKNGTLPWLRPDGKTQVTVEYGPDGKPVRLDAIVVSTQHSPDVKSKKITEAMTEEVIQKVCPANMIDKKTKIFVNPTGRFVIGGPVGDAGLTGRKIIVDTYGGMGRHGGGAFSGKDPSKVDRSAAYFARYVAKNIVASGVAARAEVQVAYAIGVAKPMGVYVSTFGTGKVEDAKIAAAVSDMFDFRPRALIETLELLKPMYRPTAAYGHFGRTEKGSFTWERTDRAAELADRLLGGKKAAKATSISNGSNGEKSAAKPAKKKASGKAAQA</sequence>
<organism evidence="17 18">
    <name type="scientific">Sandaracinus amylolyticus</name>
    <dbReference type="NCBI Taxonomy" id="927083"/>
    <lineage>
        <taxon>Bacteria</taxon>
        <taxon>Pseudomonadati</taxon>
        <taxon>Myxococcota</taxon>
        <taxon>Polyangia</taxon>
        <taxon>Polyangiales</taxon>
        <taxon>Sandaracinaceae</taxon>
        <taxon>Sandaracinus</taxon>
    </lineage>
</organism>
<dbReference type="SUPFAM" id="SSF55973">
    <property type="entry name" value="S-adenosylmethionine synthetase"/>
    <property type="match status" value="3"/>
</dbReference>
<dbReference type="EC" id="2.5.1.6" evidence="10"/>
<evidence type="ECO:0000256" key="11">
    <source>
        <dbReference type="RuleBase" id="RU000542"/>
    </source>
</evidence>
<feature type="binding site" description="in other chain" evidence="10">
    <location>
        <begin position="232"/>
        <end position="233"/>
    </location>
    <ligand>
        <name>ATP</name>
        <dbReference type="ChEBI" id="CHEBI:30616"/>
        <note>ligand shared between two neighboring subunits</note>
    </ligand>
</feature>
<dbReference type="Pfam" id="PF02772">
    <property type="entry name" value="S-AdoMet_synt_M"/>
    <property type="match status" value="1"/>
</dbReference>
<comment type="cofactor">
    <cofactor evidence="10">
        <name>K(+)</name>
        <dbReference type="ChEBI" id="CHEBI:29103"/>
    </cofactor>
    <text evidence="10">Binds 1 potassium ion per subunit.</text>
</comment>
<keyword evidence="10" id="KW-0963">Cytoplasm</keyword>
<dbReference type="UniPathway" id="UPA00315">
    <property type="reaction ID" value="UER00080"/>
</dbReference>
<comment type="pathway">
    <text evidence="1 10">Amino-acid biosynthesis; S-adenosyl-L-methionine biosynthesis; S-adenosyl-L-methionine from L-methionine: step 1/1.</text>
</comment>
<reference evidence="17 18" key="1">
    <citation type="submission" date="2015-03" db="EMBL/GenBank/DDBJ databases">
        <title>Genome assembly of Sandaracinus amylolyticus DSM 53668.</title>
        <authorList>
            <person name="Sharma G."/>
            <person name="Subramanian S."/>
        </authorList>
    </citation>
    <scope>NUCLEOTIDE SEQUENCE [LARGE SCALE GENOMIC DNA]</scope>
    <source>
        <strain evidence="17 18">DSM 53668</strain>
    </source>
</reference>
<evidence type="ECO:0000256" key="10">
    <source>
        <dbReference type="HAMAP-Rule" id="MF_00086"/>
    </source>
</evidence>
<dbReference type="STRING" id="927083.DB32_000329"/>
<evidence type="ECO:0000313" key="17">
    <source>
        <dbReference type="EMBL" id="AKF03180.1"/>
    </source>
</evidence>
<feature type="domain" description="S-adenosylmethionine synthetase C-terminal" evidence="16">
    <location>
        <begin position="235"/>
        <end position="375"/>
    </location>
</feature>
<evidence type="ECO:0000256" key="5">
    <source>
        <dbReference type="ARBA" id="ARBA00022723"/>
    </source>
</evidence>
<feature type="domain" description="S-adenosylmethionine synthetase central" evidence="15">
    <location>
        <begin position="115"/>
        <end position="233"/>
    </location>
</feature>
<evidence type="ECO:0000256" key="2">
    <source>
        <dbReference type="ARBA" id="ARBA00009685"/>
    </source>
</evidence>
<evidence type="ECO:0000256" key="1">
    <source>
        <dbReference type="ARBA" id="ARBA00005224"/>
    </source>
</evidence>
<dbReference type="InterPro" id="IPR022636">
    <property type="entry name" value="S-AdoMet_synthetase_sfam"/>
</dbReference>
<feature type="binding site" evidence="10">
    <location>
        <position position="241"/>
    </location>
    <ligand>
        <name>ATP</name>
        <dbReference type="ChEBI" id="CHEBI:30616"/>
        <note>ligand shared between two neighboring subunits</note>
    </ligand>
</feature>
<feature type="binding site" description="in other chain" evidence="10">
    <location>
        <begin position="165"/>
        <end position="167"/>
    </location>
    <ligand>
        <name>ATP</name>
        <dbReference type="ChEBI" id="CHEBI:30616"/>
        <note>ligand shared between two neighboring subunits</note>
    </ligand>
</feature>
<dbReference type="InterPro" id="IPR002133">
    <property type="entry name" value="S-AdoMet_synthetase"/>
</dbReference>